<dbReference type="Proteomes" id="UP000436088">
    <property type="component" value="Unassembled WGS sequence"/>
</dbReference>
<accession>A0A6A2ZXH8</accession>
<sequence length="203" mass="23344">MPYANTLHSSIHYDSLDPFNFTGSNHIAATPVPESHGGGDKINSISAENTKKRPPVSKYAREKRMAMEESVTWLQFMDMKRRERINERLRILQNRVPYGTKVDIITMLEEAVHYVKFLQLQIKGRERVSNSLNSLIGEDKSIHRRWCLTTAHDGPWWPEEENHPQNAPLTSLYPDLKPSSPKIEQKTLDPEKISLSHSKSDDV</sequence>
<dbReference type="SMART" id="SM00353">
    <property type="entry name" value="HLH"/>
    <property type="match status" value="1"/>
</dbReference>
<dbReference type="EMBL" id="VEPZ02001072">
    <property type="protein sequence ID" value="KAE8695852.1"/>
    <property type="molecule type" value="Genomic_DNA"/>
</dbReference>
<evidence type="ECO:0000259" key="7">
    <source>
        <dbReference type="PROSITE" id="PS50888"/>
    </source>
</evidence>
<comment type="caution">
    <text evidence="8">The sequence shown here is derived from an EMBL/GenBank/DDBJ whole genome shotgun (WGS) entry which is preliminary data.</text>
</comment>
<organism evidence="8 9">
    <name type="scientific">Hibiscus syriacus</name>
    <name type="common">Rose of Sharon</name>
    <dbReference type="NCBI Taxonomy" id="106335"/>
    <lineage>
        <taxon>Eukaryota</taxon>
        <taxon>Viridiplantae</taxon>
        <taxon>Streptophyta</taxon>
        <taxon>Embryophyta</taxon>
        <taxon>Tracheophyta</taxon>
        <taxon>Spermatophyta</taxon>
        <taxon>Magnoliopsida</taxon>
        <taxon>eudicotyledons</taxon>
        <taxon>Gunneridae</taxon>
        <taxon>Pentapetalae</taxon>
        <taxon>rosids</taxon>
        <taxon>malvids</taxon>
        <taxon>Malvales</taxon>
        <taxon>Malvaceae</taxon>
        <taxon>Malvoideae</taxon>
        <taxon>Hibiscus</taxon>
    </lineage>
</organism>
<protein>
    <recommendedName>
        <fullName evidence="7">BHLH domain-containing protein</fullName>
    </recommendedName>
</protein>
<keyword evidence="4" id="KW-0804">Transcription</keyword>
<evidence type="ECO:0000313" key="8">
    <source>
        <dbReference type="EMBL" id="KAE8695852.1"/>
    </source>
</evidence>
<name>A0A6A2ZXH8_HIBSY</name>
<evidence type="ECO:0000256" key="2">
    <source>
        <dbReference type="ARBA" id="ARBA00023015"/>
    </source>
</evidence>
<gene>
    <name evidence="8" type="ORF">F3Y22_tig00110683pilonHSYRG00360</name>
</gene>
<evidence type="ECO:0000313" key="9">
    <source>
        <dbReference type="Proteomes" id="UP000436088"/>
    </source>
</evidence>
<dbReference type="Pfam" id="PF00010">
    <property type="entry name" value="HLH"/>
    <property type="match status" value="1"/>
</dbReference>
<keyword evidence="9" id="KW-1185">Reference proteome</keyword>
<reference evidence="8" key="1">
    <citation type="submission" date="2019-09" db="EMBL/GenBank/DDBJ databases">
        <title>Draft genome information of white flower Hibiscus syriacus.</title>
        <authorList>
            <person name="Kim Y.-M."/>
        </authorList>
    </citation>
    <scope>NUCLEOTIDE SEQUENCE [LARGE SCALE GENOMIC DNA]</scope>
    <source>
        <strain evidence="8">YM2019G1</strain>
    </source>
</reference>
<dbReference type="Gene3D" id="4.10.280.10">
    <property type="entry name" value="Helix-loop-helix DNA-binding domain"/>
    <property type="match status" value="1"/>
</dbReference>
<evidence type="ECO:0000256" key="6">
    <source>
        <dbReference type="SAM" id="MobiDB-lite"/>
    </source>
</evidence>
<dbReference type="PANTHER" id="PTHR45914">
    <property type="entry name" value="TRANSCRIPTION FACTOR HEC3-RELATED"/>
    <property type="match status" value="1"/>
</dbReference>
<keyword evidence="5" id="KW-0539">Nucleus</keyword>
<dbReference type="GO" id="GO:0003700">
    <property type="term" value="F:DNA-binding transcription factor activity"/>
    <property type="evidence" value="ECO:0007669"/>
    <property type="project" value="InterPro"/>
</dbReference>
<evidence type="ECO:0000256" key="1">
    <source>
        <dbReference type="ARBA" id="ARBA00004123"/>
    </source>
</evidence>
<evidence type="ECO:0000256" key="4">
    <source>
        <dbReference type="ARBA" id="ARBA00023163"/>
    </source>
</evidence>
<dbReference type="SUPFAM" id="SSF47459">
    <property type="entry name" value="HLH, helix-loop-helix DNA-binding domain"/>
    <property type="match status" value="1"/>
</dbReference>
<feature type="domain" description="BHLH" evidence="7">
    <location>
        <begin position="69"/>
        <end position="118"/>
    </location>
</feature>
<comment type="subcellular location">
    <subcellularLocation>
        <location evidence="1">Nucleus</location>
    </subcellularLocation>
</comment>
<feature type="region of interest" description="Disordered" evidence="6">
    <location>
        <begin position="157"/>
        <end position="203"/>
    </location>
</feature>
<evidence type="ECO:0000256" key="3">
    <source>
        <dbReference type="ARBA" id="ARBA00023125"/>
    </source>
</evidence>
<dbReference type="InterPro" id="IPR036638">
    <property type="entry name" value="HLH_DNA-bd_sf"/>
</dbReference>
<keyword evidence="3" id="KW-0238">DNA-binding</keyword>
<dbReference type="GO" id="GO:0046983">
    <property type="term" value="F:protein dimerization activity"/>
    <property type="evidence" value="ECO:0007669"/>
    <property type="project" value="InterPro"/>
</dbReference>
<keyword evidence="2" id="KW-0805">Transcription regulation</keyword>
<dbReference type="PANTHER" id="PTHR45914:SF59">
    <property type="entry name" value="TRANSCRIPTION FACTOR BHLH83-LIKE"/>
    <property type="match status" value="1"/>
</dbReference>
<proteinExistence type="predicted"/>
<feature type="region of interest" description="Disordered" evidence="6">
    <location>
        <begin position="30"/>
        <end position="54"/>
    </location>
</feature>
<evidence type="ECO:0000256" key="5">
    <source>
        <dbReference type="ARBA" id="ARBA00023242"/>
    </source>
</evidence>
<dbReference type="PROSITE" id="PS50888">
    <property type="entry name" value="BHLH"/>
    <property type="match status" value="1"/>
</dbReference>
<dbReference type="InterPro" id="IPR011598">
    <property type="entry name" value="bHLH_dom"/>
</dbReference>
<dbReference type="GO" id="GO:0005634">
    <property type="term" value="C:nucleus"/>
    <property type="evidence" value="ECO:0007669"/>
    <property type="project" value="UniProtKB-SubCell"/>
</dbReference>
<dbReference type="InterPro" id="IPR045843">
    <property type="entry name" value="IND-like"/>
</dbReference>
<feature type="compositionally biased region" description="Basic and acidic residues" evidence="6">
    <location>
        <begin position="183"/>
        <end position="203"/>
    </location>
</feature>
<dbReference type="AlphaFoldDB" id="A0A6A2ZXH8"/>
<dbReference type="GO" id="GO:0003677">
    <property type="term" value="F:DNA binding"/>
    <property type="evidence" value="ECO:0007669"/>
    <property type="project" value="UniProtKB-KW"/>
</dbReference>